<feature type="region of interest" description="Disordered" evidence="1">
    <location>
        <begin position="19"/>
        <end position="42"/>
    </location>
</feature>
<sequence length="42" mass="4704">MKGIGSLCYSNVLRHLSLPRGPRRRPVAKHHALNVYTPGPRP</sequence>
<evidence type="ECO:0000313" key="3">
    <source>
        <dbReference type="Proteomes" id="UP000218554"/>
    </source>
</evidence>
<dbReference type="Proteomes" id="UP000218554">
    <property type="component" value="Chromosome"/>
</dbReference>
<evidence type="ECO:0000313" key="2">
    <source>
        <dbReference type="EMBL" id="BAU73999.1"/>
    </source>
</evidence>
<keyword evidence="3" id="KW-1185">Reference proteome</keyword>
<organism evidence="2 3">
    <name type="scientific">Metapseudomonas furukawaii</name>
    <name type="common">Pseudomonas furukawaii</name>
    <dbReference type="NCBI Taxonomy" id="1149133"/>
    <lineage>
        <taxon>Bacteria</taxon>
        <taxon>Pseudomonadati</taxon>
        <taxon>Pseudomonadota</taxon>
        <taxon>Gammaproteobacteria</taxon>
        <taxon>Pseudomonadales</taxon>
        <taxon>Pseudomonadaceae</taxon>
        <taxon>Metapseudomonas</taxon>
    </lineage>
</organism>
<gene>
    <name evidence="2" type="ORF">KF707C_23110</name>
</gene>
<name>A0AAD1BY45_METFU</name>
<dbReference type="KEGG" id="pfuw:KF707C_23110"/>
<reference evidence="2 3" key="2">
    <citation type="journal article" date="2017" name="Int. J. Syst. Evol. Microbiol.">
        <title>Pseudomonas furukawaii sp. nov., a polychlorinated biphenyl-degrading bacterium isolated from biphenyl-contaminated soil in Japan.</title>
        <authorList>
            <person name="Kimura N."/>
            <person name="Watanabe T."/>
            <person name="Suenaga H."/>
            <person name="Fujihara H."/>
            <person name="Futagami T."/>
            <person name="Goto M."/>
            <person name="Hanada S."/>
            <person name="Hirose J."/>
        </authorList>
    </citation>
    <scope>NUCLEOTIDE SEQUENCE [LARGE SCALE GENOMIC DNA]</scope>
    <source>
        <strain evidence="3">DSM 10086 / NBRC 110670 / KF707</strain>
    </source>
</reference>
<evidence type="ECO:0000256" key="1">
    <source>
        <dbReference type="SAM" id="MobiDB-lite"/>
    </source>
</evidence>
<feature type="compositionally biased region" description="Basic residues" evidence="1">
    <location>
        <begin position="21"/>
        <end position="32"/>
    </location>
</feature>
<proteinExistence type="predicted"/>
<dbReference type="EMBL" id="AP014862">
    <property type="protein sequence ID" value="BAU73999.1"/>
    <property type="molecule type" value="Genomic_DNA"/>
</dbReference>
<reference evidence="3" key="1">
    <citation type="submission" date="2015-05" db="EMBL/GenBank/DDBJ databases">
        <title>Draft genome sequencing of a biphenyl-degrading bacterium, Pseudomonas balearica KF707 (=NBRC110670).</title>
        <authorList>
            <person name="Kimura N."/>
            <person name="Hirose J."/>
            <person name="Watanabe T."/>
            <person name="Suenaga H."/>
            <person name="Fujihara H."/>
            <person name="Noguchi M."/>
            <person name="Hashimoto M."/>
            <person name="Shimodaira J."/>
            <person name="Tsuchikane K."/>
            <person name="Hosoyama A."/>
            <person name="Yamazoe A."/>
            <person name="Fujita N."/>
            <person name="Furukawa K."/>
        </authorList>
    </citation>
    <scope>NUCLEOTIDE SEQUENCE [LARGE SCALE GENOMIC DNA]</scope>
    <source>
        <strain evidence="3">DSM 10086 / NBRC 110670 / KF707</strain>
    </source>
</reference>
<protein>
    <submittedName>
        <fullName evidence="2">Uncharacterized protein</fullName>
    </submittedName>
</protein>
<accession>A0AAD1BY45</accession>
<dbReference type="AlphaFoldDB" id="A0AAD1BY45"/>